<feature type="domain" description="EAL" evidence="2">
    <location>
        <begin position="227"/>
        <end position="473"/>
    </location>
</feature>
<keyword evidence="1" id="KW-1133">Transmembrane helix</keyword>
<dbReference type="SUPFAM" id="SSF55073">
    <property type="entry name" value="Nucleotide cyclase"/>
    <property type="match status" value="1"/>
</dbReference>
<dbReference type="InterPro" id="IPR029787">
    <property type="entry name" value="Nucleotide_cyclase"/>
</dbReference>
<protein>
    <submittedName>
        <fullName evidence="3">Diguanylate cyclase/phosphodiesterase (GGDEF &amp; EAL domains) with PAS/PAC sensor(S)</fullName>
    </submittedName>
</protein>
<gene>
    <name evidence="4" type="ORF">MNB_SV-12-1072</name>
    <name evidence="3" type="ORF">MNB_SV-9-342</name>
</gene>
<evidence type="ECO:0000256" key="1">
    <source>
        <dbReference type="SAM" id="Phobius"/>
    </source>
</evidence>
<keyword evidence="1" id="KW-0472">Membrane</keyword>
<dbReference type="InterPro" id="IPR043128">
    <property type="entry name" value="Rev_trsase/Diguanyl_cyclase"/>
</dbReference>
<evidence type="ECO:0000313" key="3">
    <source>
        <dbReference type="EMBL" id="SFV51211.1"/>
    </source>
</evidence>
<dbReference type="SUPFAM" id="SSF141868">
    <property type="entry name" value="EAL domain-like"/>
    <property type="match status" value="1"/>
</dbReference>
<dbReference type="SMART" id="SM00052">
    <property type="entry name" value="EAL"/>
    <property type="match status" value="1"/>
</dbReference>
<feature type="transmembrane region" description="Helical" evidence="1">
    <location>
        <begin position="15"/>
        <end position="35"/>
    </location>
</feature>
<name>A0A1W1BC94_9ZZZZ</name>
<dbReference type="CDD" id="cd01948">
    <property type="entry name" value="EAL"/>
    <property type="match status" value="1"/>
</dbReference>
<proteinExistence type="predicted"/>
<organism evidence="3">
    <name type="scientific">hydrothermal vent metagenome</name>
    <dbReference type="NCBI Taxonomy" id="652676"/>
    <lineage>
        <taxon>unclassified sequences</taxon>
        <taxon>metagenomes</taxon>
        <taxon>ecological metagenomes</taxon>
    </lineage>
</organism>
<dbReference type="Gene3D" id="3.20.20.450">
    <property type="entry name" value="EAL domain"/>
    <property type="match status" value="1"/>
</dbReference>
<dbReference type="AlphaFoldDB" id="A0A1W1BC94"/>
<reference evidence="3" key="1">
    <citation type="submission" date="2016-10" db="EMBL/GenBank/DDBJ databases">
        <authorList>
            <person name="de Groot N.N."/>
        </authorList>
    </citation>
    <scope>NUCLEOTIDE SEQUENCE</scope>
</reference>
<dbReference type="GO" id="GO:0071111">
    <property type="term" value="F:cyclic-guanylate-specific phosphodiesterase activity"/>
    <property type="evidence" value="ECO:0007669"/>
    <property type="project" value="InterPro"/>
</dbReference>
<dbReference type="PANTHER" id="PTHR33121">
    <property type="entry name" value="CYCLIC DI-GMP PHOSPHODIESTERASE PDEF"/>
    <property type="match status" value="1"/>
</dbReference>
<dbReference type="InterPro" id="IPR001633">
    <property type="entry name" value="EAL_dom"/>
</dbReference>
<dbReference type="EMBL" id="FPHG01000008">
    <property type="protein sequence ID" value="SFV51211.1"/>
    <property type="molecule type" value="Genomic_DNA"/>
</dbReference>
<feature type="transmembrane region" description="Helical" evidence="1">
    <location>
        <begin position="47"/>
        <end position="66"/>
    </location>
</feature>
<dbReference type="InterPro" id="IPR035919">
    <property type="entry name" value="EAL_sf"/>
</dbReference>
<dbReference type="InterPro" id="IPR050706">
    <property type="entry name" value="Cyclic-di-GMP_PDE-like"/>
</dbReference>
<dbReference type="Pfam" id="PF00563">
    <property type="entry name" value="EAL"/>
    <property type="match status" value="1"/>
</dbReference>
<evidence type="ECO:0000259" key="2">
    <source>
        <dbReference type="PROSITE" id="PS50883"/>
    </source>
</evidence>
<keyword evidence="1" id="KW-0812">Transmembrane</keyword>
<sequence>MLASVLEERERRFKLALRAGIPLIIMFSLLFYSSFSKAGFVKLTPTVSLLMAGLVFITIYFIYFLLELDVKETLLDRTTEGFNQETFIMKMEKYKPETLAIISINNLTTINDNYGSRATNDLLHTFILKLNRYIQAYSNNNFWIGRNFGSEFLIGIDGDSQKFQVMLQNFVEENKIIDTIEVDFRFSVISNLGGDSEKNITQLRDQLRAQEFEKSYKNPPVQDAKDLSTLESNILQALENKTFNFYFRPLYSVKRKVIDSYEIYIKLESNTKEILPRDYLPIINRLGLGRSYDKIILEHIVELALLTDEHISFSFNLSPFSLRDRDFLESTFNFIEDKKLNPQRLIFEIYERKTHHDLGKYLKTLSKIRAKGIKICIDNFGSSNASMEYMKYFKFDVVQFDRDFVSRLGDKNSVSMLKSLIDMSSDLDITTVAKWVDKPEDIETLHNLGIDYVQGFGVGKPLTEREVVQKYNR</sequence>
<dbReference type="EMBL" id="FPHE01000150">
    <property type="protein sequence ID" value="SFV66200.1"/>
    <property type="molecule type" value="Genomic_DNA"/>
</dbReference>
<dbReference type="PANTHER" id="PTHR33121:SF79">
    <property type="entry name" value="CYCLIC DI-GMP PHOSPHODIESTERASE PDED-RELATED"/>
    <property type="match status" value="1"/>
</dbReference>
<dbReference type="PROSITE" id="PS50883">
    <property type="entry name" value="EAL"/>
    <property type="match status" value="1"/>
</dbReference>
<evidence type="ECO:0000313" key="4">
    <source>
        <dbReference type="EMBL" id="SFV66200.1"/>
    </source>
</evidence>
<dbReference type="Gene3D" id="3.30.70.270">
    <property type="match status" value="1"/>
</dbReference>
<accession>A0A1W1BC94</accession>